<evidence type="ECO:0000313" key="3">
    <source>
        <dbReference type="Proteomes" id="UP000740926"/>
    </source>
</evidence>
<reference evidence="2 3" key="1">
    <citation type="journal article" date="2020" name="Microb. Genom.">
        <title>Genetic diversity of clinical and environmental Mucorales isolates obtained from an investigation of mucormycosis cases among solid organ transplant recipients.</title>
        <authorList>
            <person name="Nguyen M.H."/>
            <person name="Kaul D."/>
            <person name="Muto C."/>
            <person name="Cheng S.J."/>
            <person name="Richter R.A."/>
            <person name="Bruno V.M."/>
            <person name="Liu G."/>
            <person name="Beyhan S."/>
            <person name="Sundermann A.J."/>
            <person name="Mounaud S."/>
            <person name="Pasculle A.W."/>
            <person name="Nierman W.C."/>
            <person name="Driscoll E."/>
            <person name="Cumbie R."/>
            <person name="Clancy C.J."/>
            <person name="Dupont C.L."/>
        </authorList>
    </citation>
    <scope>NUCLEOTIDE SEQUENCE [LARGE SCALE GENOMIC DNA]</scope>
    <source>
        <strain evidence="2 3">GL24</strain>
    </source>
</reference>
<proteinExistence type="predicted"/>
<dbReference type="Proteomes" id="UP000740926">
    <property type="component" value="Unassembled WGS sequence"/>
</dbReference>
<sequence length="192" mass="19615">MMMRSGRMQSATASPSFRNSGLDPTSKAMSAPRAASSSAMAARTLSAVPTGTVDLLTTTVGTLMCRPMVRATASTYCRSALPSSSGGVPTAMNTTWPCSMAAAASVARLIDRDDAPVEAIDLGLVDVDADHLMTNVGQAGAGHQPYITGTENRNAHVRAGSVVAYGRTPSSSTSNVRVAFGPIGPPGVPFSP</sequence>
<organism evidence="2 3">
    <name type="scientific">Rhizopus delemar</name>
    <dbReference type="NCBI Taxonomy" id="936053"/>
    <lineage>
        <taxon>Eukaryota</taxon>
        <taxon>Fungi</taxon>
        <taxon>Fungi incertae sedis</taxon>
        <taxon>Mucoromycota</taxon>
        <taxon>Mucoromycotina</taxon>
        <taxon>Mucoromycetes</taxon>
        <taxon>Mucorales</taxon>
        <taxon>Mucorineae</taxon>
        <taxon>Rhizopodaceae</taxon>
        <taxon>Rhizopus</taxon>
    </lineage>
</organism>
<dbReference type="AlphaFoldDB" id="A0A9P7CAM7"/>
<name>A0A9P7CAM7_9FUNG</name>
<accession>A0A9P7CAM7</accession>
<feature type="compositionally biased region" description="Polar residues" evidence="1">
    <location>
        <begin position="7"/>
        <end position="23"/>
    </location>
</feature>
<feature type="compositionally biased region" description="Low complexity" evidence="1">
    <location>
        <begin position="26"/>
        <end position="35"/>
    </location>
</feature>
<feature type="region of interest" description="Disordered" evidence="1">
    <location>
        <begin position="1"/>
        <end position="35"/>
    </location>
</feature>
<keyword evidence="3" id="KW-1185">Reference proteome</keyword>
<gene>
    <name evidence="2" type="ORF">G6F50_014029</name>
</gene>
<dbReference type="EMBL" id="JAANIU010006203">
    <property type="protein sequence ID" value="KAG1543151.1"/>
    <property type="molecule type" value="Genomic_DNA"/>
</dbReference>
<protein>
    <submittedName>
        <fullName evidence="2">Uncharacterized protein</fullName>
    </submittedName>
</protein>
<evidence type="ECO:0000313" key="2">
    <source>
        <dbReference type="EMBL" id="KAG1543151.1"/>
    </source>
</evidence>
<dbReference type="AntiFam" id="ANF00210">
    <property type="entry name" value="Shadow ORF (opposite tuaD)"/>
</dbReference>
<comment type="caution">
    <text evidence="2">The sequence shown here is derived from an EMBL/GenBank/DDBJ whole genome shotgun (WGS) entry which is preliminary data.</text>
</comment>
<evidence type="ECO:0000256" key="1">
    <source>
        <dbReference type="SAM" id="MobiDB-lite"/>
    </source>
</evidence>